<keyword evidence="2" id="KW-0472">Membrane</keyword>
<accession>A0ABS5JVT0</accession>
<keyword evidence="2" id="KW-1133">Transmembrane helix</keyword>
<dbReference type="SUPFAM" id="SSF47413">
    <property type="entry name" value="lambda repressor-like DNA-binding domains"/>
    <property type="match status" value="1"/>
</dbReference>
<dbReference type="PANTHER" id="PTHR46797">
    <property type="entry name" value="HTH-TYPE TRANSCRIPTIONAL REGULATOR"/>
    <property type="match status" value="1"/>
</dbReference>
<gene>
    <name evidence="4" type="ORF">KEM10_12010</name>
</gene>
<evidence type="ECO:0000313" key="4">
    <source>
        <dbReference type="EMBL" id="MBS2099006.1"/>
    </source>
</evidence>
<dbReference type="Pfam" id="PF01381">
    <property type="entry name" value="HTH_3"/>
    <property type="match status" value="1"/>
</dbReference>
<dbReference type="RefSeq" id="WP_212216247.1">
    <property type="nucleotide sequence ID" value="NZ_JAGUCO010000007.1"/>
</dbReference>
<feature type="transmembrane region" description="Helical" evidence="2">
    <location>
        <begin position="118"/>
        <end position="138"/>
    </location>
</feature>
<dbReference type="SMART" id="SM00530">
    <property type="entry name" value="HTH_XRE"/>
    <property type="match status" value="1"/>
</dbReference>
<proteinExistence type="predicted"/>
<reference evidence="4 5" key="1">
    <citation type="journal article" date="2015" name="Int. J. Syst. Evol. Microbiol.">
        <title>Carboxylicivirga linearis sp. nov., isolated from a sea cucumber culture pond.</title>
        <authorList>
            <person name="Wang F.Q."/>
            <person name="Zhou Y.X."/>
            <person name="Lin X.Z."/>
            <person name="Chen G.J."/>
            <person name="Du Z.J."/>
        </authorList>
    </citation>
    <scope>NUCLEOTIDE SEQUENCE [LARGE SCALE GENOMIC DNA]</scope>
    <source>
        <strain evidence="4 5">FB218</strain>
    </source>
</reference>
<feature type="transmembrane region" description="Helical" evidence="2">
    <location>
        <begin position="87"/>
        <end position="112"/>
    </location>
</feature>
<dbReference type="Proteomes" id="UP000708576">
    <property type="component" value="Unassembled WGS sequence"/>
</dbReference>
<dbReference type="PANTHER" id="PTHR46797:SF1">
    <property type="entry name" value="METHYLPHOSPHONATE SYNTHASE"/>
    <property type="match status" value="1"/>
</dbReference>
<keyword evidence="2" id="KW-0812">Transmembrane</keyword>
<dbReference type="CDD" id="cd00093">
    <property type="entry name" value="HTH_XRE"/>
    <property type="match status" value="1"/>
</dbReference>
<sequence>MNTPTKIKELRERNGLSQEELCENSGISLRTIQRIENGESVPRGSTLKMIASTLNVSSDSLINTLDEETTLESDSVKTKINKIRFPWYIFGYTVIGASSAFLIGIILTLLNILPKTEYGGLIVISASILCGAIGMIIGKGVESKNK</sequence>
<dbReference type="Gene3D" id="1.10.260.40">
    <property type="entry name" value="lambda repressor-like DNA-binding domains"/>
    <property type="match status" value="1"/>
</dbReference>
<dbReference type="InterPro" id="IPR010982">
    <property type="entry name" value="Lambda_DNA-bd_dom_sf"/>
</dbReference>
<name>A0ABS5JVT0_9BACT</name>
<evidence type="ECO:0000256" key="1">
    <source>
        <dbReference type="ARBA" id="ARBA00023125"/>
    </source>
</evidence>
<feature type="domain" description="HTH cro/C1-type" evidence="3">
    <location>
        <begin position="7"/>
        <end position="61"/>
    </location>
</feature>
<keyword evidence="5" id="KW-1185">Reference proteome</keyword>
<evidence type="ECO:0000259" key="3">
    <source>
        <dbReference type="PROSITE" id="PS50943"/>
    </source>
</evidence>
<evidence type="ECO:0000313" key="5">
    <source>
        <dbReference type="Proteomes" id="UP000708576"/>
    </source>
</evidence>
<dbReference type="InterPro" id="IPR001387">
    <property type="entry name" value="Cro/C1-type_HTH"/>
</dbReference>
<keyword evidence="1" id="KW-0238">DNA-binding</keyword>
<protein>
    <submittedName>
        <fullName evidence="4">Helix-turn-helix domain-containing protein</fullName>
    </submittedName>
</protein>
<dbReference type="InterPro" id="IPR050807">
    <property type="entry name" value="TransReg_Diox_bact_type"/>
</dbReference>
<dbReference type="PROSITE" id="PS50943">
    <property type="entry name" value="HTH_CROC1"/>
    <property type="match status" value="1"/>
</dbReference>
<organism evidence="4 5">
    <name type="scientific">Carboxylicivirga linearis</name>
    <dbReference type="NCBI Taxonomy" id="1628157"/>
    <lineage>
        <taxon>Bacteria</taxon>
        <taxon>Pseudomonadati</taxon>
        <taxon>Bacteroidota</taxon>
        <taxon>Bacteroidia</taxon>
        <taxon>Marinilabiliales</taxon>
        <taxon>Marinilabiliaceae</taxon>
        <taxon>Carboxylicivirga</taxon>
    </lineage>
</organism>
<comment type="caution">
    <text evidence="4">The sequence shown here is derived from an EMBL/GenBank/DDBJ whole genome shotgun (WGS) entry which is preliminary data.</text>
</comment>
<evidence type="ECO:0000256" key="2">
    <source>
        <dbReference type="SAM" id="Phobius"/>
    </source>
</evidence>
<dbReference type="EMBL" id="JAGUCO010000007">
    <property type="protein sequence ID" value="MBS2099006.1"/>
    <property type="molecule type" value="Genomic_DNA"/>
</dbReference>